<evidence type="ECO:0000259" key="15">
    <source>
        <dbReference type="PROSITE" id="PS51645"/>
    </source>
</evidence>
<evidence type="ECO:0000256" key="12">
    <source>
        <dbReference type="PROSITE-ProRule" id="PRU10072"/>
    </source>
</evidence>
<feature type="binding site" evidence="11">
    <location>
        <position position="215"/>
    </location>
    <ligand>
        <name>FAD</name>
        <dbReference type="ChEBI" id="CHEBI:57692"/>
    </ligand>
</feature>
<dbReference type="Gene3D" id="1.10.579.10">
    <property type="entry name" value="DNA Cyclobutane Dipyrimidine Photolyase, subunit A, domain 3"/>
    <property type="match status" value="1"/>
</dbReference>
<dbReference type="NCBIfam" id="NF003591">
    <property type="entry name" value="PRK05254.1-4"/>
    <property type="match status" value="1"/>
</dbReference>
<proteinExistence type="inferred from homology"/>
<evidence type="ECO:0000256" key="2">
    <source>
        <dbReference type="ARBA" id="ARBA00002631"/>
    </source>
</evidence>
<dbReference type="SUPFAM" id="SSF52141">
    <property type="entry name" value="Uracil-DNA glycosylase-like"/>
    <property type="match status" value="1"/>
</dbReference>
<dbReference type="CDD" id="cd10027">
    <property type="entry name" value="UDG-F1-like"/>
    <property type="match status" value="1"/>
</dbReference>
<evidence type="ECO:0000256" key="13">
    <source>
        <dbReference type="RuleBase" id="RU004182"/>
    </source>
</evidence>
<accession>A0A1W1VSB3</accession>
<feature type="domain" description="Photolyase/cryptochrome alpha/beta" evidence="15">
    <location>
        <begin position="9"/>
        <end position="138"/>
    </location>
</feature>
<dbReference type="InterPro" id="IPR018085">
    <property type="entry name" value="Ura-DNA_Glyclase_AS"/>
</dbReference>
<dbReference type="Pfam" id="PF03441">
    <property type="entry name" value="FAD_binding_7"/>
    <property type="match status" value="1"/>
</dbReference>
<keyword evidence="7 10" id="KW-0378">Hydrolase</keyword>
<feature type="compositionally biased region" description="Basic and acidic residues" evidence="14">
    <location>
        <begin position="493"/>
        <end position="508"/>
    </location>
</feature>
<comment type="similarity">
    <text evidence="13">Belongs to the DNA photolyase family.</text>
</comment>
<comment type="catalytic activity">
    <reaction evidence="1 10">
        <text>Hydrolyzes single-stranded DNA or mismatched double-stranded DNA and polynucleotides, releasing free uracil.</text>
        <dbReference type="EC" id="3.2.2.27"/>
    </reaction>
</comment>
<dbReference type="RefSeq" id="WP_084050346.1">
    <property type="nucleotide sequence ID" value="NZ_FWWU01000009.1"/>
</dbReference>
<sequence length="768" mass="86295">MPRPPSGPPVQVVWFKKDLRVSDHAPLARAASVGPVLPLYVYEPEQLGHEEFAGHHLTYLNECLAELGEQLRALGTPLVVRRGEAMAVLEELSELVSIGGLWAHEETGNGVSYARDRRVRAWARERGVSFTEVPQNGVVRRLHDRNGWADIWEERLGASPLLPPAALRGTDLDPEGLRSHAELGVAPEAKVIPAGGTAAARATLESFLNVRGVNYMREVGSPLSAEEACSRLSAPLAFGTVALREVVQATRQRLAAVKGDPEADPRWVRSLRSYESRLHWHCHFLQRLESEPETEFRNLNRAFDGLREPHWNAEHFDRWAHGQTGYPLVDACVRMLRATGWLNFRMRALLVSFASQHLWLHWRPTGLFLARQWLDNEPGIHWSQMQMQSSTVGINRVRIYSPTRQAREQDPEGVFIRRWVPELADVPLHLLRTPWEWTGAGRLNYPSPVVDEGKAGAAARARIYAARESAAFEAEARRIYERHGSRKKAVIRAERVARGLPPRSEKPTRAAPKRRPPAMSDQPDLFGSTPTQASPEVPKPLMPAGLPNSWQRVLAPEFASPSFHALKDFLVEERRTHNVFPPAPDVFNALRFTPLEDVKVLILGQDPYHGPEQAHGLSFSVRPGVRPPPSLQNIYKELRDDVGFQIPKHGYLRHWAEQGVLLLNAVLTVRQAEPNSHANKGWEQITDAVIRAVNAKETRVVFVLWGAYARKKARLITGKQHVIIESAHPSPLSVTKFMGTKPFSRVNAALEEAEETPINWQLPLEVEE</sequence>
<dbReference type="NCBIfam" id="NF003592">
    <property type="entry name" value="PRK05254.1-5"/>
    <property type="match status" value="1"/>
</dbReference>
<dbReference type="PANTHER" id="PTHR11264:SF0">
    <property type="entry name" value="URACIL-DNA GLYCOSYLASE"/>
    <property type="match status" value="1"/>
</dbReference>
<protein>
    <recommendedName>
        <fullName evidence="4 10">Uracil-DNA glycosylase</fullName>
        <shortName evidence="10">UDG</shortName>
        <ecNumber evidence="4 10">3.2.2.27</ecNumber>
    </recommendedName>
</protein>
<dbReference type="OrthoDB" id="9804372at2"/>
<dbReference type="InterPro" id="IPR014729">
    <property type="entry name" value="Rossmann-like_a/b/a_fold"/>
</dbReference>
<dbReference type="FunFam" id="3.40.470.10:FF:000001">
    <property type="entry name" value="Uracil-DNA glycosylase"/>
    <property type="match status" value="1"/>
</dbReference>
<dbReference type="NCBIfam" id="NF003589">
    <property type="entry name" value="PRK05254.1-2"/>
    <property type="match status" value="1"/>
</dbReference>
<dbReference type="Gene3D" id="3.40.50.620">
    <property type="entry name" value="HUPs"/>
    <property type="match status" value="1"/>
</dbReference>
<evidence type="ECO:0000256" key="1">
    <source>
        <dbReference type="ARBA" id="ARBA00001400"/>
    </source>
</evidence>
<dbReference type="GO" id="GO:0005737">
    <property type="term" value="C:cytoplasm"/>
    <property type="evidence" value="ECO:0007669"/>
    <property type="project" value="UniProtKB-SubCell"/>
</dbReference>
<evidence type="ECO:0000256" key="8">
    <source>
        <dbReference type="ARBA" id="ARBA00022827"/>
    </source>
</evidence>
<keyword evidence="9 10" id="KW-0234">DNA repair</keyword>
<dbReference type="Pfam" id="PF03167">
    <property type="entry name" value="UDG"/>
    <property type="match status" value="1"/>
</dbReference>
<dbReference type="EC" id="3.2.2.27" evidence="4 10"/>
<feature type="binding site" evidence="11">
    <location>
        <position position="274"/>
    </location>
    <ligand>
        <name>FAD</name>
        <dbReference type="ChEBI" id="CHEBI:57692"/>
    </ligand>
</feature>
<evidence type="ECO:0000256" key="5">
    <source>
        <dbReference type="ARBA" id="ARBA00022630"/>
    </source>
</evidence>
<dbReference type="InterPro" id="IPR002081">
    <property type="entry name" value="Cryptochrome/DNA_photolyase_1"/>
</dbReference>
<dbReference type="InterPro" id="IPR036134">
    <property type="entry name" value="Crypto/Photolyase_FAD-like_sf"/>
</dbReference>
<dbReference type="GO" id="GO:0004844">
    <property type="term" value="F:uracil DNA N-glycosylase activity"/>
    <property type="evidence" value="ECO:0007669"/>
    <property type="project" value="UniProtKB-UniRule"/>
</dbReference>
<dbReference type="PROSITE" id="PS00130">
    <property type="entry name" value="U_DNA_GLYCOSYLASE"/>
    <property type="match status" value="1"/>
</dbReference>
<dbReference type="HAMAP" id="MF_00148">
    <property type="entry name" value="UDG"/>
    <property type="match status" value="1"/>
</dbReference>
<dbReference type="NCBIfam" id="TIGR00628">
    <property type="entry name" value="ung"/>
    <property type="match status" value="1"/>
</dbReference>
<feature type="region of interest" description="Disordered" evidence="14">
    <location>
        <begin position="493"/>
        <end position="538"/>
    </location>
</feature>
<keyword evidence="8 11" id="KW-0274">FAD</keyword>
<dbReference type="AlphaFoldDB" id="A0A1W1VSB3"/>
<dbReference type="InterPro" id="IPR036155">
    <property type="entry name" value="Crypto/Photolyase_N_sf"/>
</dbReference>
<evidence type="ECO:0000256" key="11">
    <source>
        <dbReference type="PIRSR" id="PIRSR602081-1"/>
    </source>
</evidence>
<evidence type="ECO:0000256" key="10">
    <source>
        <dbReference type="HAMAP-Rule" id="MF_00148"/>
    </source>
</evidence>
<reference evidence="16 17" key="1">
    <citation type="submission" date="2017-04" db="EMBL/GenBank/DDBJ databases">
        <authorList>
            <person name="Afonso C.L."/>
            <person name="Miller P.J."/>
            <person name="Scott M.A."/>
            <person name="Spackman E."/>
            <person name="Goraichik I."/>
            <person name="Dimitrov K.M."/>
            <person name="Suarez D.L."/>
            <person name="Swayne D.E."/>
        </authorList>
    </citation>
    <scope>NUCLEOTIDE SEQUENCE [LARGE SCALE GENOMIC DNA]</scope>
    <source>
        <strain evidence="16 17">KR-140</strain>
    </source>
</reference>
<dbReference type="Gene3D" id="1.25.40.80">
    <property type="match status" value="1"/>
</dbReference>
<dbReference type="Pfam" id="PF00875">
    <property type="entry name" value="DNA_photolyase"/>
    <property type="match status" value="1"/>
</dbReference>
<keyword evidence="6 10" id="KW-0227">DNA damage</keyword>
<name>A0A1W1VSB3_9DEIO</name>
<evidence type="ECO:0000256" key="4">
    <source>
        <dbReference type="ARBA" id="ARBA00012030"/>
    </source>
</evidence>
<feature type="active site" description="Proton acceptor" evidence="10 12">
    <location>
        <position position="606"/>
    </location>
</feature>
<dbReference type="Proteomes" id="UP000192582">
    <property type="component" value="Unassembled WGS sequence"/>
</dbReference>
<dbReference type="SMART" id="SM00987">
    <property type="entry name" value="UreE_C"/>
    <property type="match status" value="1"/>
</dbReference>
<dbReference type="Gene3D" id="3.40.470.10">
    <property type="entry name" value="Uracil-DNA glycosylase-like domain"/>
    <property type="match status" value="1"/>
</dbReference>
<dbReference type="STRING" id="695939.SAMN00790413_02989"/>
<comment type="function">
    <text evidence="2 10">Excises uracil residues from the DNA which can arise as a result of misincorporation of dUMP residues by DNA polymerase or due to deamination of cytosine.</text>
</comment>
<comment type="similarity">
    <text evidence="3 10">Belongs to the uracil-DNA glycosylase (UDG) superfamily. UNG family.</text>
</comment>
<keyword evidence="17" id="KW-1185">Reference proteome</keyword>
<dbReference type="SUPFAM" id="SSF52425">
    <property type="entry name" value="Cryptochrome/photolyase, N-terminal domain"/>
    <property type="match status" value="1"/>
</dbReference>
<evidence type="ECO:0000256" key="9">
    <source>
        <dbReference type="ARBA" id="ARBA00023204"/>
    </source>
</evidence>
<keyword evidence="5 11" id="KW-0285">Flavoprotein</keyword>
<keyword evidence="10" id="KW-0963">Cytoplasm</keyword>
<dbReference type="SUPFAM" id="SSF48173">
    <property type="entry name" value="Cryptochrome/photolyase FAD-binding domain"/>
    <property type="match status" value="1"/>
</dbReference>
<dbReference type="InterPro" id="IPR036895">
    <property type="entry name" value="Uracil-DNA_glycosylase-like_sf"/>
</dbReference>
<evidence type="ECO:0000256" key="3">
    <source>
        <dbReference type="ARBA" id="ARBA00008184"/>
    </source>
</evidence>
<comment type="cofactor">
    <cofactor evidence="11">
        <name>FAD</name>
        <dbReference type="ChEBI" id="CHEBI:57692"/>
    </cofactor>
    <text evidence="11">Binds 1 FAD per subunit.</text>
</comment>
<evidence type="ECO:0000256" key="6">
    <source>
        <dbReference type="ARBA" id="ARBA00022763"/>
    </source>
</evidence>
<organism evidence="16 17">
    <name type="scientific">Deinococcus hopiensis KR-140</name>
    <dbReference type="NCBI Taxonomy" id="695939"/>
    <lineage>
        <taxon>Bacteria</taxon>
        <taxon>Thermotogati</taxon>
        <taxon>Deinococcota</taxon>
        <taxon>Deinococci</taxon>
        <taxon>Deinococcales</taxon>
        <taxon>Deinococcaceae</taxon>
        <taxon>Deinococcus</taxon>
    </lineage>
</organism>
<dbReference type="GO" id="GO:0097510">
    <property type="term" value="P:base-excision repair, AP site formation via deaminated base removal"/>
    <property type="evidence" value="ECO:0007669"/>
    <property type="project" value="TreeGrafter"/>
</dbReference>
<dbReference type="SMART" id="SM00986">
    <property type="entry name" value="UDG"/>
    <property type="match status" value="1"/>
</dbReference>
<evidence type="ECO:0000256" key="7">
    <source>
        <dbReference type="ARBA" id="ARBA00022801"/>
    </source>
</evidence>
<dbReference type="EMBL" id="FWWU01000009">
    <property type="protein sequence ID" value="SMB95774.1"/>
    <property type="molecule type" value="Genomic_DNA"/>
</dbReference>
<dbReference type="PANTHER" id="PTHR11264">
    <property type="entry name" value="URACIL-DNA GLYCOSYLASE"/>
    <property type="match status" value="1"/>
</dbReference>
<evidence type="ECO:0000313" key="17">
    <source>
        <dbReference type="Proteomes" id="UP000192582"/>
    </source>
</evidence>
<evidence type="ECO:0000313" key="16">
    <source>
        <dbReference type="EMBL" id="SMB95774.1"/>
    </source>
</evidence>
<dbReference type="InterPro" id="IPR005101">
    <property type="entry name" value="Cryptochr/Photolyase_FAD-bd"/>
</dbReference>
<dbReference type="NCBIfam" id="NF003588">
    <property type="entry name" value="PRK05254.1-1"/>
    <property type="match status" value="1"/>
</dbReference>
<dbReference type="PRINTS" id="PR00147">
    <property type="entry name" value="DNAPHOTLYASE"/>
</dbReference>
<evidence type="ECO:0000256" key="14">
    <source>
        <dbReference type="SAM" id="MobiDB-lite"/>
    </source>
</evidence>
<dbReference type="InterPro" id="IPR006050">
    <property type="entry name" value="DNA_photolyase_N"/>
</dbReference>
<dbReference type="InterPro" id="IPR005122">
    <property type="entry name" value="Uracil-DNA_glycosylase-like"/>
</dbReference>
<comment type="subcellular location">
    <subcellularLocation>
        <location evidence="10">Cytoplasm</location>
    </subcellularLocation>
</comment>
<gene>
    <name evidence="10" type="primary">ung</name>
    <name evidence="16" type="ORF">SAMN00790413_02989</name>
</gene>
<dbReference type="InterPro" id="IPR002043">
    <property type="entry name" value="UDG_fam1"/>
</dbReference>
<keyword evidence="13" id="KW-0157">Chromophore</keyword>
<dbReference type="PROSITE" id="PS51645">
    <property type="entry name" value="PHR_CRY_ALPHA_BETA"/>
    <property type="match status" value="1"/>
</dbReference>